<evidence type="ECO:0000313" key="5">
    <source>
        <dbReference type="Proteomes" id="UP001217089"/>
    </source>
</evidence>
<dbReference type="Gene3D" id="2.60.120.260">
    <property type="entry name" value="Galactose-binding domain-like"/>
    <property type="match status" value="1"/>
</dbReference>
<evidence type="ECO:0000256" key="2">
    <source>
        <dbReference type="ARBA" id="ARBA00022737"/>
    </source>
</evidence>
<dbReference type="Proteomes" id="UP001217089">
    <property type="component" value="Unassembled WGS sequence"/>
</dbReference>
<dbReference type="PANTHER" id="PTHR15526">
    <property type="entry name" value="MUSKELIN"/>
    <property type="match status" value="1"/>
</dbReference>
<organism evidence="4 5">
    <name type="scientific">Tegillarca granosa</name>
    <name type="common">Malaysian cockle</name>
    <name type="synonym">Anadara granosa</name>
    <dbReference type="NCBI Taxonomy" id="220873"/>
    <lineage>
        <taxon>Eukaryota</taxon>
        <taxon>Metazoa</taxon>
        <taxon>Spiralia</taxon>
        <taxon>Lophotrochozoa</taxon>
        <taxon>Mollusca</taxon>
        <taxon>Bivalvia</taxon>
        <taxon>Autobranchia</taxon>
        <taxon>Pteriomorphia</taxon>
        <taxon>Arcoida</taxon>
        <taxon>Arcoidea</taxon>
        <taxon>Arcidae</taxon>
        <taxon>Tegillarca</taxon>
    </lineage>
</organism>
<dbReference type="InterPro" id="IPR015915">
    <property type="entry name" value="Kelch-typ_b-propeller"/>
</dbReference>
<evidence type="ECO:0000313" key="4">
    <source>
        <dbReference type="EMBL" id="KAJ8302035.1"/>
    </source>
</evidence>
<dbReference type="Pfam" id="PF01344">
    <property type="entry name" value="Kelch_1"/>
    <property type="match status" value="1"/>
</dbReference>
<name>A0ABQ9EEV6_TEGGR</name>
<proteinExistence type="predicted"/>
<keyword evidence="5" id="KW-1185">Reference proteome</keyword>
<dbReference type="InterPro" id="IPR006594">
    <property type="entry name" value="LisH"/>
</dbReference>
<dbReference type="InterPro" id="IPR052456">
    <property type="entry name" value="CTLH_complex_component"/>
</dbReference>
<keyword evidence="2" id="KW-0677">Repeat</keyword>
<dbReference type="Pfam" id="PF24681">
    <property type="entry name" value="Kelch_KLHDC2_KLHL20_DRC7"/>
    <property type="match status" value="1"/>
</dbReference>
<accession>A0ABQ9EEV6</accession>
<dbReference type="InterPro" id="IPR006652">
    <property type="entry name" value="Kelch_1"/>
</dbReference>
<dbReference type="PROSITE" id="PS50896">
    <property type="entry name" value="LISH"/>
    <property type="match status" value="1"/>
</dbReference>
<dbReference type="PANTHER" id="PTHR15526:SF5">
    <property type="entry name" value="MUSKELIN"/>
    <property type="match status" value="1"/>
</dbReference>
<sequence length="587" mass="68340">MFLVLKLEKPCIIETITFGKYEKTHVCNLKKFKIYGGLSDEHMIELLESGLKNDHVPESFPLKNEIDGNHFPCRYLKIVPIQAWGPSFNFSIWYVELQGISEWDVVKPCMNWYNTYREREAIRLCLKHFRQRQYIEAYEELQKKTKIALEHPILTELHDMLVKHGDFNSCENLVWRACEEGLFDQYISQQDYRPQWTPIEPIVRAGDLVTDNRPGMRGGHQMCMDILSETLYLFGGWDGNHDLADLWAYHSPSKQWTCISKNAEEESDFYMYDIGSGKWTLITEDTYAMGGPKLIFDHQMVMDVEGQTIFVFGGRVLMSTNEGGERGNEPVFSGLYAYHVPTNTWKKVMDDCAELRSRIGHSMLFHTRKRVLYIFAGQRSKEYLNDFFTYNVDTGQIEIIADGTRKDSQGGIVSCPPFLSHSTTITYYHPILKDFIKSAVPAAGFTQRATLDPDRDEIHVLSGLSKDKDRRDHVKNSFWVYDINKSKWSCIYRNENSGQQYWTKMQYVEPVPRFAHQLVYDHIRKFQLLASTLFKGNEADEDMIDETFAHMSKHYQSRTELFDQLVSFFPDNMTQPKGNLVDLIPLC</sequence>
<dbReference type="Gene3D" id="2.120.10.80">
    <property type="entry name" value="Kelch-type beta propeller"/>
    <property type="match status" value="2"/>
</dbReference>
<gene>
    <name evidence="4" type="ORF">KUTeg_021022</name>
</gene>
<comment type="caution">
    <text evidence="4">The sequence shown here is derived from an EMBL/GenBank/DDBJ whole genome shotgun (WGS) entry which is preliminary data.</text>
</comment>
<dbReference type="EMBL" id="JARBDR010000918">
    <property type="protein sequence ID" value="KAJ8302035.1"/>
    <property type="molecule type" value="Genomic_DNA"/>
</dbReference>
<dbReference type="SUPFAM" id="SSF117281">
    <property type="entry name" value="Kelch motif"/>
    <property type="match status" value="1"/>
</dbReference>
<keyword evidence="1" id="KW-0880">Kelch repeat</keyword>
<evidence type="ECO:0000256" key="1">
    <source>
        <dbReference type="ARBA" id="ARBA00022441"/>
    </source>
</evidence>
<dbReference type="Pfam" id="PF06588">
    <property type="entry name" value="Muskelin_N"/>
    <property type="match status" value="1"/>
</dbReference>
<reference evidence="4 5" key="1">
    <citation type="submission" date="2022-12" db="EMBL/GenBank/DDBJ databases">
        <title>Chromosome-level genome of Tegillarca granosa.</title>
        <authorList>
            <person name="Kim J."/>
        </authorList>
    </citation>
    <scope>NUCLEOTIDE SEQUENCE [LARGE SCALE GENOMIC DNA]</scope>
    <source>
        <strain evidence="4">Teg-2019</strain>
        <tissue evidence="4">Adductor muscle</tissue>
    </source>
</reference>
<dbReference type="InterPro" id="IPR010565">
    <property type="entry name" value="Muskelin_N"/>
</dbReference>
<protein>
    <recommendedName>
        <fullName evidence="3">Muskelin N-terminal domain-containing protein</fullName>
    </recommendedName>
</protein>
<evidence type="ECO:0000259" key="3">
    <source>
        <dbReference type="Pfam" id="PF06588"/>
    </source>
</evidence>
<feature type="domain" description="Muskelin N-terminal" evidence="3">
    <location>
        <begin position="2"/>
        <end position="152"/>
    </location>
</feature>